<keyword evidence="2" id="KW-1185">Reference proteome</keyword>
<reference evidence="1" key="1">
    <citation type="submission" date="2022-07" db="EMBL/GenBank/DDBJ databases">
        <title>Phylogenomic reconstructions and comparative analyses of Kickxellomycotina fungi.</title>
        <authorList>
            <person name="Reynolds N.K."/>
            <person name="Stajich J.E."/>
            <person name="Barry K."/>
            <person name="Grigoriev I.V."/>
            <person name="Crous P."/>
            <person name="Smith M.E."/>
        </authorList>
    </citation>
    <scope>NUCLEOTIDE SEQUENCE</scope>
    <source>
        <strain evidence="1">BCRC 34780</strain>
    </source>
</reference>
<gene>
    <name evidence="1" type="ORF">H4R21_004119</name>
</gene>
<evidence type="ECO:0000313" key="1">
    <source>
        <dbReference type="EMBL" id="KAJ2797955.1"/>
    </source>
</evidence>
<name>A0ACC1L023_9FUNG</name>
<sequence length="751" mass="80082">MAEPAMFEICFPSHITRMPVCRPGETIAGVVVLKLSEPLMASHLLLQLCGAERVRRSPVAVRTELADRNQQQTTMSQQVVMDKEFFRRQLVIWGDAKQSRFTQIPGDAVHRFHFSFTMPYVNMPSPRQTPDIEISYALEASLFVEAPEHLRGDKASRSVHKTSIKCFRFEPVVQQLVDYSVTAPFETVVPMNDAAMLPPPDSRHPTSSLPSLAMLPFQPTRRIHMDLNVFQPTSAFLPGETVDLLLLAPSGKKITNALFQVRENVRCRKSSAPIIDESDVPILWKYSVDLTQPQEISFSKLTKSALAQDVGALGHRLFASQAAAPQGIPQGLPSDVSTLAPPPPAPLLKSLKPDSIADVVPAAASDQPAHPLRVKPDDALAISNMHVAGARPQQRAGVQLSPLAESHEGPGSAAATAEDQESAGAAAIIENSPQPPHSPSLMQCPPVATPQPRSRTGSLGTLPAAHLYPQSVYGAGSGAALSGAMPHHHSHIAPWPRPMGVVGSRMSKTICPDDMDDSISDRSSISESLSIRYQPTKAPPAANFPSLNRGALGTHGSTARTAARSRAGSAPLGGLLARGSYKFARIQFTLPPITEMSPVSSVYLDFEYVVDISMSIGGSFGTTKRALGRIPLKIATVRSAAKPGSLGAACSTEMGSQALTDLTASSYSLRDSMSCLNLSIAQSDDAPGSGFSSNGSPANTLTEVHFEAPGAAHGDSRLVDGSYPCLLSFIQNGEKVPAPALEFINIGTKLI</sequence>
<dbReference type="Proteomes" id="UP001140087">
    <property type="component" value="Unassembled WGS sequence"/>
</dbReference>
<proteinExistence type="predicted"/>
<protein>
    <submittedName>
        <fullName evidence="1">Uncharacterized protein</fullName>
    </submittedName>
</protein>
<comment type="caution">
    <text evidence="1">The sequence shown here is derived from an EMBL/GenBank/DDBJ whole genome shotgun (WGS) entry which is preliminary data.</text>
</comment>
<dbReference type="EMBL" id="JANBUN010001479">
    <property type="protein sequence ID" value="KAJ2797955.1"/>
    <property type="molecule type" value="Genomic_DNA"/>
</dbReference>
<evidence type="ECO:0000313" key="2">
    <source>
        <dbReference type="Proteomes" id="UP001140087"/>
    </source>
</evidence>
<organism evidence="1 2">
    <name type="scientific">Coemansia helicoidea</name>
    <dbReference type="NCBI Taxonomy" id="1286919"/>
    <lineage>
        <taxon>Eukaryota</taxon>
        <taxon>Fungi</taxon>
        <taxon>Fungi incertae sedis</taxon>
        <taxon>Zoopagomycota</taxon>
        <taxon>Kickxellomycotina</taxon>
        <taxon>Kickxellomycetes</taxon>
        <taxon>Kickxellales</taxon>
        <taxon>Kickxellaceae</taxon>
        <taxon>Coemansia</taxon>
    </lineage>
</organism>
<accession>A0ACC1L023</accession>